<proteinExistence type="inferred from homology"/>
<dbReference type="PANTHER" id="PTHR22807:SF53">
    <property type="entry name" value="RIBOSOMAL RNA SMALL SUBUNIT METHYLTRANSFERASE B-RELATED"/>
    <property type="match status" value="1"/>
</dbReference>
<sequence>MILSEHGYQAIAFLIDNFEKHFGKADLLCKNHLRKFRLTKDERFFVMDLFYFYLRHRLLIHKSIEITTMSMATATYQWLQESLDPAIATWWKSLSMEEQHYWWDSVDDSWRSEIKRVYNEDEARNFYSYINSRAPTTILALLRRNNRDKVINYLESNGVVVKPLALPMALEAKGRIRSNTEVFFDIQDYSSQMIALLMNRHRSTLLDFCAGYGGKSIAYATLWPHLEITASDLRDEIKPLAVERAMRAGIKFKWQMKKELKKREFPFVLVDAPCSGSGVWRRNPEDRYRMKVADLEKLADKQVSILLEAGRHVAIGGELLYVTCSFTYIENEQVIQNFLKKTAQFTLLSIESRLQENAQHLSLSTEEIFQRIRTDSFPYLRINPENDGGDLFFAALLVRQ</sequence>
<protein>
    <submittedName>
        <fullName evidence="7">RsmB/NOP family class I SAM-dependent RNA methyltransferase</fullName>
    </submittedName>
</protein>
<dbReference type="PRINTS" id="PR02008">
    <property type="entry name" value="RCMTFAMILY"/>
</dbReference>
<dbReference type="InterPro" id="IPR001678">
    <property type="entry name" value="MeTrfase_RsmB-F_NOP2_dom"/>
</dbReference>
<dbReference type="RefSeq" id="WP_167703427.1">
    <property type="nucleotide sequence ID" value="NZ_CP118168.1"/>
</dbReference>
<dbReference type="PROSITE" id="PS51686">
    <property type="entry name" value="SAM_MT_RSMB_NOP"/>
    <property type="match status" value="1"/>
</dbReference>
<evidence type="ECO:0000313" key="7">
    <source>
        <dbReference type="EMBL" id="NIZ46992.1"/>
    </source>
</evidence>
<feature type="domain" description="SAM-dependent MTase RsmB/NOP-type" evidence="6">
    <location>
        <begin position="114"/>
        <end position="400"/>
    </location>
</feature>
<evidence type="ECO:0000256" key="2">
    <source>
        <dbReference type="ARBA" id="ARBA00022679"/>
    </source>
</evidence>
<reference evidence="7" key="1">
    <citation type="submission" date="2020-03" db="EMBL/GenBank/DDBJ databases">
        <title>Spirochaetal bacteria isolated from arthropods constitute a novel genus Entomospira genus novum within the order Spirochaetales.</title>
        <authorList>
            <person name="Grana-Miraglia L."/>
            <person name="Sikutova S."/>
            <person name="Fingerle V."/>
            <person name="Sing A."/>
            <person name="Castillo-Ramirez S."/>
            <person name="Margos G."/>
            <person name="Rudolf I."/>
        </authorList>
    </citation>
    <scope>NUCLEOTIDE SEQUENCE</scope>
    <source>
        <strain evidence="7">BR208</strain>
    </source>
</reference>
<evidence type="ECO:0000259" key="6">
    <source>
        <dbReference type="PROSITE" id="PS51686"/>
    </source>
</evidence>
<dbReference type="InterPro" id="IPR049560">
    <property type="entry name" value="MeTrfase_RsmB-F_NOP2_cat"/>
</dbReference>
<feature type="binding site" evidence="5">
    <location>
        <position position="271"/>
    </location>
    <ligand>
        <name>S-adenosyl-L-methionine</name>
        <dbReference type="ChEBI" id="CHEBI:59789"/>
    </ligand>
</feature>
<dbReference type="Gene3D" id="3.40.50.150">
    <property type="entry name" value="Vaccinia Virus protein VP39"/>
    <property type="match status" value="1"/>
</dbReference>
<keyword evidence="1 5" id="KW-0489">Methyltransferase</keyword>
<comment type="caution">
    <text evidence="7">The sequence shown here is derived from an EMBL/GenBank/DDBJ whole genome shotgun (WGS) entry which is preliminary data.</text>
</comment>
<accession>A0A968GDC7</accession>
<dbReference type="InterPro" id="IPR023267">
    <property type="entry name" value="RCMT"/>
</dbReference>
<keyword evidence="2 5" id="KW-0808">Transferase</keyword>
<evidence type="ECO:0000256" key="1">
    <source>
        <dbReference type="ARBA" id="ARBA00022603"/>
    </source>
</evidence>
<dbReference type="Pfam" id="PF01189">
    <property type="entry name" value="Methyltr_RsmB-F"/>
    <property type="match status" value="1"/>
</dbReference>
<evidence type="ECO:0000256" key="3">
    <source>
        <dbReference type="ARBA" id="ARBA00022691"/>
    </source>
</evidence>
<keyword evidence="8" id="KW-1185">Reference proteome</keyword>
<dbReference type="AlphaFoldDB" id="A0A968GDC7"/>
<evidence type="ECO:0000256" key="4">
    <source>
        <dbReference type="ARBA" id="ARBA00022884"/>
    </source>
</evidence>
<name>A0A968GDC7_9SPIO</name>
<dbReference type="Proteomes" id="UP000752013">
    <property type="component" value="Unassembled WGS sequence"/>
</dbReference>
<keyword evidence="3 5" id="KW-0949">S-adenosyl-L-methionine</keyword>
<dbReference type="GO" id="GO:0003723">
    <property type="term" value="F:RNA binding"/>
    <property type="evidence" value="ECO:0007669"/>
    <property type="project" value="UniProtKB-UniRule"/>
</dbReference>
<dbReference type="EMBL" id="JAATLK010000001">
    <property type="protein sequence ID" value="NIZ46992.1"/>
    <property type="molecule type" value="Genomic_DNA"/>
</dbReference>
<feature type="binding site" evidence="5">
    <location>
        <position position="232"/>
    </location>
    <ligand>
        <name>S-adenosyl-L-methionine</name>
        <dbReference type="ChEBI" id="CHEBI:59789"/>
    </ligand>
</feature>
<keyword evidence="4 5" id="KW-0694">RNA-binding</keyword>
<comment type="similarity">
    <text evidence="5">Belongs to the class I-like SAM-binding methyltransferase superfamily. RsmB/NOP family.</text>
</comment>
<dbReference type="GO" id="GO:0008173">
    <property type="term" value="F:RNA methyltransferase activity"/>
    <property type="evidence" value="ECO:0007669"/>
    <property type="project" value="InterPro"/>
</dbReference>
<dbReference type="SUPFAM" id="SSF53335">
    <property type="entry name" value="S-adenosyl-L-methionine-dependent methyltransferases"/>
    <property type="match status" value="1"/>
</dbReference>
<dbReference type="GO" id="GO:0001510">
    <property type="term" value="P:RNA methylation"/>
    <property type="evidence" value="ECO:0007669"/>
    <property type="project" value="InterPro"/>
</dbReference>
<gene>
    <name evidence="7" type="ORF">HCT46_03570</name>
</gene>
<evidence type="ECO:0000256" key="5">
    <source>
        <dbReference type="PROSITE-ProRule" id="PRU01023"/>
    </source>
</evidence>
<comment type="caution">
    <text evidence="5">Lacks conserved residue(s) required for the propagation of feature annotation.</text>
</comment>
<dbReference type="PANTHER" id="PTHR22807">
    <property type="entry name" value="NOP2 YEAST -RELATED NOL1/NOP2/FMU SUN DOMAIN-CONTAINING"/>
    <property type="match status" value="1"/>
</dbReference>
<feature type="active site" description="Nucleophile" evidence="5">
    <location>
        <position position="324"/>
    </location>
</feature>
<evidence type="ECO:0000313" key="8">
    <source>
        <dbReference type="Proteomes" id="UP000752013"/>
    </source>
</evidence>
<dbReference type="InterPro" id="IPR029063">
    <property type="entry name" value="SAM-dependent_MTases_sf"/>
</dbReference>
<organism evidence="7 8">
    <name type="scientific">Entomospira nematocerorum</name>
    <dbReference type="NCBI Taxonomy" id="2719987"/>
    <lineage>
        <taxon>Bacteria</taxon>
        <taxon>Pseudomonadati</taxon>
        <taxon>Spirochaetota</taxon>
        <taxon>Spirochaetia</taxon>
        <taxon>Spirochaetales</taxon>
        <taxon>Spirochaetaceae</taxon>
        <taxon>Entomospira</taxon>
    </lineage>
</organism>